<evidence type="ECO:0000256" key="4">
    <source>
        <dbReference type="ARBA" id="ARBA00022898"/>
    </source>
</evidence>
<evidence type="ECO:0000256" key="2">
    <source>
        <dbReference type="ARBA" id="ARBA00022576"/>
    </source>
</evidence>
<dbReference type="GO" id="GO:0030170">
    <property type="term" value="F:pyridoxal phosphate binding"/>
    <property type="evidence" value="ECO:0007669"/>
    <property type="project" value="InterPro"/>
</dbReference>
<evidence type="ECO:0000256" key="1">
    <source>
        <dbReference type="ARBA" id="ARBA00001933"/>
    </source>
</evidence>
<reference evidence="7 8" key="1">
    <citation type="journal article" date="2016" name="Nat. Commun.">
        <title>Thousands of microbial genomes shed light on interconnected biogeochemical processes in an aquifer system.</title>
        <authorList>
            <person name="Anantharaman K."/>
            <person name="Brown C.T."/>
            <person name="Hug L.A."/>
            <person name="Sharon I."/>
            <person name="Castelle C.J."/>
            <person name="Probst A.J."/>
            <person name="Thomas B.C."/>
            <person name="Singh A."/>
            <person name="Wilkins M.J."/>
            <person name="Karaoz U."/>
            <person name="Brodie E.L."/>
            <person name="Williams K.H."/>
            <person name="Hubbard S.S."/>
            <person name="Banfield J.F."/>
        </authorList>
    </citation>
    <scope>NUCLEOTIDE SEQUENCE [LARGE SCALE GENOMIC DNA]</scope>
</reference>
<name>A0A1F6B1E2_9BACT</name>
<dbReference type="EMBL" id="MFJZ01000006">
    <property type="protein sequence ID" value="OGG30739.1"/>
    <property type="molecule type" value="Genomic_DNA"/>
</dbReference>
<keyword evidence="4 5" id="KW-0663">Pyridoxal phosphate</keyword>
<evidence type="ECO:0000259" key="6">
    <source>
        <dbReference type="Pfam" id="PF00155"/>
    </source>
</evidence>
<dbReference type="PANTHER" id="PTHR42885:SF2">
    <property type="entry name" value="HISTIDINOL-PHOSPHATE AMINOTRANSFERASE"/>
    <property type="match status" value="1"/>
</dbReference>
<keyword evidence="3" id="KW-0808">Transferase</keyword>
<feature type="domain" description="Aminotransferase class I/classII large" evidence="6">
    <location>
        <begin position="29"/>
        <end position="351"/>
    </location>
</feature>
<dbReference type="SUPFAM" id="SSF53383">
    <property type="entry name" value="PLP-dependent transferases"/>
    <property type="match status" value="1"/>
</dbReference>
<dbReference type="Pfam" id="PF00155">
    <property type="entry name" value="Aminotran_1_2"/>
    <property type="match status" value="1"/>
</dbReference>
<keyword evidence="2" id="KW-0032">Aminotransferase</keyword>
<dbReference type="STRING" id="1798396.A2973_03140"/>
<dbReference type="InterPro" id="IPR015421">
    <property type="entry name" value="PyrdxlP-dep_Trfase_major"/>
</dbReference>
<dbReference type="CDD" id="cd00609">
    <property type="entry name" value="AAT_like"/>
    <property type="match status" value="1"/>
</dbReference>
<dbReference type="AlphaFoldDB" id="A0A1F6B1E2"/>
<protein>
    <recommendedName>
        <fullName evidence="6">Aminotransferase class I/classII large domain-containing protein</fullName>
    </recommendedName>
</protein>
<sequence length="361" mass="40710">MQANIPSYVPQIQGFHSRADFSTLTNVFGPSPLVRKALPSLLKDPMNLYPMRNPVRLKEKIASWLTIDPSMITVGNGSDELIAIIPQVLLEPGDHCVVQTPTFFRIIESLHRMKGEVLTVPATDETNFVLGQRYIESVFAASKRTNARITWLCSPNNPTGETIELDHITWLSRRVPGLLVVDEAYQEFFDPKNNLSATRLVDKHDNIIVTKTFSKAFGLAGIRVGFAISSPHLIDALERWRLNFAISSLSLRIAEAALDDISFLQKVHERMDTERTFLFTNIDKLPQLKRGGHSKTNVFILKHTNGNLFDLLLKRGIVTADFNEMNGLEHLGFVRITVKTRSENEILLQALRKTANGHKKF</sequence>
<dbReference type="Gene3D" id="3.40.640.10">
    <property type="entry name" value="Type I PLP-dependent aspartate aminotransferase-like (Major domain)"/>
    <property type="match status" value="1"/>
</dbReference>
<evidence type="ECO:0000256" key="3">
    <source>
        <dbReference type="ARBA" id="ARBA00022679"/>
    </source>
</evidence>
<organism evidence="7 8">
    <name type="scientific">Candidatus Gottesmanbacteria bacterium RIFCSPLOWO2_01_FULL_49_10</name>
    <dbReference type="NCBI Taxonomy" id="1798396"/>
    <lineage>
        <taxon>Bacteria</taxon>
        <taxon>Candidatus Gottesmaniibacteriota</taxon>
    </lineage>
</organism>
<dbReference type="Proteomes" id="UP000176409">
    <property type="component" value="Unassembled WGS sequence"/>
</dbReference>
<dbReference type="Gene3D" id="3.90.1150.10">
    <property type="entry name" value="Aspartate Aminotransferase, domain 1"/>
    <property type="match status" value="1"/>
</dbReference>
<dbReference type="InterPro" id="IPR015424">
    <property type="entry name" value="PyrdxlP-dep_Trfase"/>
</dbReference>
<comment type="similarity">
    <text evidence="5">Belongs to the class-II pyridoxal-phosphate-dependent aminotransferase family.</text>
</comment>
<dbReference type="PROSITE" id="PS00599">
    <property type="entry name" value="AA_TRANSFER_CLASS_2"/>
    <property type="match status" value="1"/>
</dbReference>
<evidence type="ECO:0000256" key="5">
    <source>
        <dbReference type="RuleBase" id="RU003693"/>
    </source>
</evidence>
<evidence type="ECO:0000313" key="8">
    <source>
        <dbReference type="Proteomes" id="UP000176409"/>
    </source>
</evidence>
<dbReference type="PANTHER" id="PTHR42885">
    <property type="entry name" value="HISTIDINOL-PHOSPHATE AMINOTRANSFERASE-RELATED"/>
    <property type="match status" value="1"/>
</dbReference>
<comment type="caution">
    <text evidence="7">The sequence shown here is derived from an EMBL/GenBank/DDBJ whole genome shotgun (WGS) entry which is preliminary data.</text>
</comment>
<comment type="cofactor">
    <cofactor evidence="1 5">
        <name>pyridoxal 5'-phosphate</name>
        <dbReference type="ChEBI" id="CHEBI:597326"/>
    </cofactor>
</comment>
<dbReference type="InterPro" id="IPR015422">
    <property type="entry name" value="PyrdxlP-dep_Trfase_small"/>
</dbReference>
<evidence type="ECO:0000313" key="7">
    <source>
        <dbReference type="EMBL" id="OGG30739.1"/>
    </source>
</evidence>
<gene>
    <name evidence="7" type="ORF">A2973_03140</name>
</gene>
<proteinExistence type="inferred from homology"/>
<dbReference type="InterPro" id="IPR004839">
    <property type="entry name" value="Aminotransferase_I/II_large"/>
</dbReference>
<dbReference type="GO" id="GO:0008483">
    <property type="term" value="F:transaminase activity"/>
    <property type="evidence" value="ECO:0007669"/>
    <property type="project" value="UniProtKB-KW"/>
</dbReference>
<dbReference type="InterPro" id="IPR001917">
    <property type="entry name" value="Aminotrans_II_pyridoxalP_BS"/>
</dbReference>
<accession>A0A1F6B1E2</accession>